<sequence>MNLMQKYSKDDDAIGVDNLNRWPFNSLAVSFLFTTSSADSVEELRQDSTSIPYLTGNLL</sequence>
<evidence type="ECO:0000313" key="2">
    <source>
        <dbReference type="Proteomes" id="UP000182235"/>
    </source>
</evidence>
<dbReference type="EMBL" id="LGRN01000167">
    <property type="protein sequence ID" value="OJD15259.1"/>
    <property type="molecule type" value="Genomic_DNA"/>
</dbReference>
<protein>
    <submittedName>
        <fullName evidence="1">Uncharacterized protein</fullName>
    </submittedName>
</protein>
<dbReference type="AlphaFoldDB" id="A0A1J9Q4X4"/>
<organism evidence="1 2">
    <name type="scientific">Emergomyces pasteurianus Ep9510</name>
    <dbReference type="NCBI Taxonomy" id="1447872"/>
    <lineage>
        <taxon>Eukaryota</taxon>
        <taxon>Fungi</taxon>
        <taxon>Dikarya</taxon>
        <taxon>Ascomycota</taxon>
        <taxon>Pezizomycotina</taxon>
        <taxon>Eurotiomycetes</taxon>
        <taxon>Eurotiomycetidae</taxon>
        <taxon>Onygenales</taxon>
        <taxon>Ajellomycetaceae</taxon>
        <taxon>Emergomyces</taxon>
    </lineage>
</organism>
<name>A0A1J9Q4X4_9EURO</name>
<dbReference type="OrthoDB" id="4540758at2759"/>
<proteinExistence type="predicted"/>
<dbReference type="Proteomes" id="UP000182235">
    <property type="component" value="Unassembled WGS sequence"/>
</dbReference>
<gene>
    <name evidence="1" type="ORF">AJ78_04481</name>
</gene>
<accession>A0A1J9Q4X4</accession>
<dbReference type="VEuPathDB" id="FungiDB:AJ78_04481"/>
<comment type="caution">
    <text evidence="1">The sequence shown here is derived from an EMBL/GenBank/DDBJ whole genome shotgun (WGS) entry which is preliminary data.</text>
</comment>
<evidence type="ECO:0000313" key="1">
    <source>
        <dbReference type="EMBL" id="OJD15259.1"/>
    </source>
</evidence>
<reference evidence="1 2" key="1">
    <citation type="submission" date="2015-07" db="EMBL/GenBank/DDBJ databases">
        <title>Emmonsia species relationships and genome sequence.</title>
        <authorList>
            <consortium name="The Broad Institute Genomics Platform"/>
            <person name="Cuomo C.A."/>
            <person name="Munoz J.F."/>
            <person name="Imamovic A."/>
            <person name="Priest M.E."/>
            <person name="Young S."/>
            <person name="Clay O.K."/>
            <person name="McEwen J.G."/>
        </authorList>
    </citation>
    <scope>NUCLEOTIDE SEQUENCE [LARGE SCALE GENOMIC DNA]</scope>
    <source>
        <strain evidence="1 2">UAMH 9510</strain>
    </source>
</reference>
<keyword evidence="2" id="KW-1185">Reference proteome</keyword>